<comment type="caution">
    <text evidence="8">The sequence shown here is derived from an EMBL/GenBank/DDBJ whole genome shotgun (WGS) entry which is preliminary data.</text>
</comment>
<dbReference type="GO" id="GO:0000981">
    <property type="term" value="F:DNA-binding transcription factor activity, RNA polymerase II-specific"/>
    <property type="evidence" value="ECO:0007669"/>
    <property type="project" value="TreeGrafter"/>
</dbReference>
<feature type="region of interest" description="Disordered" evidence="6">
    <location>
        <begin position="36"/>
        <end position="70"/>
    </location>
</feature>
<dbReference type="EMBL" id="NEVH01025635">
    <property type="protein sequence ID" value="PNF15246.1"/>
    <property type="molecule type" value="Genomic_DNA"/>
</dbReference>
<feature type="non-terminal residue" evidence="8">
    <location>
        <position position="1"/>
    </location>
</feature>
<evidence type="ECO:0000256" key="4">
    <source>
        <dbReference type="ARBA" id="ARBA00023163"/>
    </source>
</evidence>
<keyword evidence="4" id="KW-0804">Transcription</keyword>
<evidence type="ECO:0000256" key="5">
    <source>
        <dbReference type="ARBA" id="ARBA00023242"/>
    </source>
</evidence>
<dbReference type="SUPFAM" id="SSF57959">
    <property type="entry name" value="Leucine zipper domain"/>
    <property type="match status" value="1"/>
</dbReference>
<dbReference type="InterPro" id="IPR004827">
    <property type="entry name" value="bZIP"/>
</dbReference>
<keyword evidence="3" id="KW-0238">DNA-binding</keyword>
<dbReference type="STRING" id="105785.A0A2J7PFY7"/>
<keyword evidence="5" id="KW-0539">Nucleus</keyword>
<keyword evidence="9" id="KW-1185">Reference proteome</keyword>
<dbReference type="InterPro" id="IPR046347">
    <property type="entry name" value="bZIP_sf"/>
</dbReference>
<dbReference type="GO" id="GO:0000978">
    <property type="term" value="F:RNA polymerase II cis-regulatory region sequence-specific DNA binding"/>
    <property type="evidence" value="ECO:0007669"/>
    <property type="project" value="TreeGrafter"/>
</dbReference>
<dbReference type="GO" id="GO:0005634">
    <property type="term" value="C:nucleus"/>
    <property type="evidence" value="ECO:0007669"/>
    <property type="project" value="UniProtKB-SubCell"/>
</dbReference>
<dbReference type="PANTHER" id="PTHR11988">
    <property type="entry name" value="THYROTROPH EMBRYONIC FACTOR RELATED"/>
    <property type="match status" value="1"/>
</dbReference>
<dbReference type="PANTHER" id="PTHR11988:SF27">
    <property type="entry name" value="GH27708P"/>
    <property type="match status" value="1"/>
</dbReference>
<feature type="region of interest" description="Disordered" evidence="6">
    <location>
        <begin position="1"/>
        <end position="22"/>
    </location>
</feature>
<dbReference type="Pfam" id="PF07716">
    <property type="entry name" value="bZIP_2"/>
    <property type="match status" value="1"/>
</dbReference>
<dbReference type="OrthoDB" id="6626600at2759"/>
<feature type="compositionally biased region" description="Polar residues" evidence="6">
    <location>
        <begin position="53"/>
        <end position="67"/>
    </location>
</feature>
<organism evidence="8 9">
    <name type="scientific">Cryptotermes secundus</name>
    <dbReference type="NCBI Taxonomy" id="105785"/>
    <lineage>
        <taxon>Eukaryota</taxon>
        <taxon>Metazoa</taxon>
        <taxon>Ecdysozoa</taxon>
        <taxon>Arthropoda</taxon>
        <taxon>Hexapoda</taxon>
        <taxon>Insecta</taxon>
        <taxon>Pterygota</taxon>
        <taxon>Neoptera</taxon>
        <taxon>Polyneoptera</taxon>
        <taxon>Dictyoptera</taxon>
        <taxon>Blattodea</taxon>
        <taxon>Blattoidea</taxon>
        <taxon>Termitoidae</taxon>
        <taxon>Kalotermitidae</taxon>
        <taxon>Cryptotermitinae</taxon>
        <taxon>Cryptotermes</taxon>
    </lineage>
</organism>
<reference evidence="8 9" key="1">
    <citation type="submission" date="2017-12" db="EMBL/GenBank/DDBJ databases">
        <title>Hemimetabolous genomes reveal molecular basis of termite eusociality.</title>
        <authorList>
            <person name="Harrison M.C."/>
            <person name="Jongepier E."/>
            <person name="Robertson H.M."/>
            <person name="Arning N."/>
            <person name="Bitard-Feildel T."/>
            <person name="Chao H."/>
            <person name="Childers C.P."/>
            <person name="Dinh H."/>
            <person name="Doddapaneni H."/>
            <person name="Dugan S."/>
            <person name="Gowin J."/>
            <person name="Greiner C."/>
            <person name="Han Y."/>
            <person name="Hu H."/>
            <person name="Hughes D.S.T."/>
            <person name="Huylmans A.-K."/>
            <person name="Kemena C."/>
            <person name="Kremer L.P.M."/>
            <person name="Lee S.L."/>
            <person name="Lopez-Ezquerra A."/>
            <person name="Mallet L."/>
            <person name="Monroy-Kuhn J.M."/>
            <person name="Moser A."/>
            <person name="Murali S.C."/>
            <person name="Muzny D.M."/>
            <person name="Otani S."/>
            <person name="Piulachs M.-D."/>
            <person name="Poelchau M."/>
            <person name="Qu J."/>
            <person name="Schaub F."/>
            <person name="Wada-Katsumata A."/>
            <person name="Worley K.C."/>
            <person name="Xie Q."/>
            <person name="Ylla G."/>
            <person name="Poulsen M."/>
            <person name="Gibbs R.A."/>
            <person name="Schal C."/>
            <person name="Richards S."/>
            <person name="Belles X."/>
            <person name="Korb J."/>
            <person name="Bornberg-Bauer E."/>
        </authorList>
    </citation>
    <scope>NUCLEOTIDE SEQUENCE [LARGE SCALE GENOMIC DNA]</scope>
    <source>
        <tissue evidence="8">Whole body</tissue>
    </source>
</reference>
<dbReference type="InterPro" id="IPR040223">
    <property type="entry name" value="PAR_bZIP"/>
</dbReference>
<dbReference type="AlphaFoldDB" id="A0A2J7PFY7"/>
<dbReference type="CDD" id="cd14695">
    <property type="entry name" value="bZIP_HLF"/>
    <property type="match status" value="1"/>
</dbReference>
<dbReference type="Proteomes" id="UP000235965">
    <property type="component" value="Unassembled WGS sequence"/>
</dbReference>
<dbReference type="PROSITE" id="PS50217">
    <property type="entry name" value="BZIP"/>
    <property type="match status" value="1"/>
</dbReference>
<proteinExistence type="predicted"/>
<feature type="non-terminal residue" evidence="8">
    <location>
        <position position="113"/>
    </location>
</feature>
<keyword evidence="2" id="KW-0805">Transcription regulation</keyword>
<feature type="domain" description="BZIP" evidence="7">
    <location>
        <begin position="70"/>
        <end position="113"/>
    </location>
</feature>
<evidence type="ECO:0000256" key="2">
    <source>
        <dbReference type="ARBA" id="ARBA00023015"/>
    </source>
</evidence>
<evidence type="ECO:0000256" key="1">
    <source>
        <dbReference type="ARBA" id="ARBA00004123"/>
    </source>
</evidence>
<comment type="subcellular location">
    <subcellularLocation>
        <location evidence="1">Nucleus</location>
    </subcellularLocation>
</comment>
<sequence length="113" mass="12688">TRPFNAIPVHLEEPSGATGESYTEYRNRVLAFLEAAKRNGESKKSAPVPKHTPSPQQSPSTEGTPSNGKDAAYLLKRKKNNLAAKRSRDLRRAKEDKLTIRVSYLERENKALR</sequence>
<gene>
    <name evidence="8" type="ORF">B7P43_G00985</name>
</gene>
<protein>
    <recommendedName>
        <fullName evidence="7">BZIP domain-containing protein</fullName>
    </recommendedName>
</protein>
<name>A0A2J7PFY7_9NEOP</name>
<evidence type="ECO:0000256" key="3">
    <source>
        <dbReference type="ARBA" id="ARBA00023125"/>
    </source>
</evidence>
<accession>A0A2J7PFY7</accession>
<evidence type="ECO:0000313" key="8">
    <source>
        <dbReference type="EMBL" id="PNF15246.1"/>
    </source>
</evidence>
<evidence type="ECO:0000256" key="6">
    <source>
        <dbReference type="SAM" id="MobiDB-lite"/>
    </source>
</evidence>
<dbReference type="InParanoid" id="A0A2J7PFY7"/>
<dbReference type="Gene3D" id="1.20.5.170">
    <property type="match status" value="1"/>
</dbReference>
<evidence type="ECO:0000259" key="7">
    <source>
        <dbReference type="PROSITE" id="PS50217"/>
    </source>
</evidence>
<evidence type="ECO:0000313" key="9">
    <source>
        <dbReference type="Proteomes" id="UP000235965"/>
    </source>
</evidence>